<evidence type="ECO:0000256" key="1">
    <source>
        <dbReference type="ARBA" id="ARBA00007320"/>
    </source>
</evidence>
<evidence type="ECO:0000256" key="6">
    <source>
        <dbReference type="SAM" id="MobiDB-lite"/>
    </source>
</evidence>
<name>A0A0G0VET2_9BACT</name>
<dbReference type="Gene3D" id="3.100.10.10">
    <property type="match status" value="1"/>
</dbReference>
<feature type="compositionally biased region" description="Gly residues" evidence="6">
    <location>
        <begin position="22"/>
        <end position="37"/>
    </location>
</feature>
<keyword evidence="4" id="KW-0699">rRNA-binding</keyword>
<dbReference type="InterPro" id="IPR005749">
    <property type="entry name" value="Ribosomal_uL15_bac-type"/>
</dbReference>
<evidence type="ECO:0000256" key="4">
    <source>
        <dbReference type="HAMAP-Rule" id="MF_01341"/>
    </source>
</evidence>
<reference evidence="8 9" key="1">
    <citation type="journal article" date="2015" name="Nature">
        <title>rRNA introns, odd ribosomes, and small enigmatic genomes across a large radiation of phyla.</title>
        <authorList>
            <person name="Brown C.T."/>
            <person name="Hug L.A."/>
            <person name="Thomas B.C."/>
            <person name="Sharon I."/>
            <person name="Castelle C.J."/>
            <person name="Singh A."/>
            <person name="Wilkins M.J."/>
            <person name="Williams K.H."/>
            <person name="Banfield J.F."/>
        </authorList>
    </citation>
    <scope>NUCLEOTIDE SEQUENCE [LARGE SCALE GENOMIC DNA]</scope>
</reference>
<dbReference type="InterPro" id="IPR030878">
    <property type="entry name" value="Ribosomal_uL15"/>
</dbReference>
<evidence type="ECO:0000313" key="8">
    <source>
        <dbReference type="EMBL" id="KKR99343.1"/>
    </source>
</evidence>
<dbReference type="SUPFAM" id="SSF52080">
    <property type="entry name" value="Ribosomal proteins L15p and L18e"/>
    <property type="match status" value="1"/>
</dbReference>
<comment type="function">
    <text evidence="4">Binds to the 23S rRNA.</text>
</comment>
<comment type="caution">
    <text evidence="8">The sequence shown here is derived from an EMBL/GenBank/DDBJ whole genome shotgun (WGS) entry which is preliminary data.</text>
</comment>
<dbReference type="InterPro" id="IPR021131">
    <property type="entry name" value="Ribosomal_uL15/eL18"/>
</dbReference>
<protein>
    <recommendedName>
        <fullName evidence="4">Large ribosomal subunit protein uL15</fullName>
    </recommendedName>
</protein>
<keyword evidence="3 4" id="KW-0687">Ribonucleoprotein</keyword>
<evidence type="ECO:0000256" key="3">
    <source>
        <dbReference type="ARBA" id="ARBA00023274"/>
    </source>
</evidence>
<organism evidence="8 9">
    <name type="scientific">Candidatus Uhrbacteria bacterium GW2011_GWC1_41_20</name>
    <dbReference type="NCBI Taxonomy" id="1618983"/>
    <lineage>
        <taxon>Bacteria</taxon>
        <taxon>Candidatus Uhriibacteriota</taxon>
    </lineage>
</organism>
<dbReference type="InterPro" id="IPR036227">
    <property type="entry name" value="Ribosomal_uL15/eL18_sf"/>
</dbReference>
<dbReference type="NCBIfam" id="TIGR01071">
    <property type="entry name" value="rplO_bact"/>
    <property type="match status" value="1"/>
</dbReference>
<keyword evidence="2 4" id="KW-0689">Ribosomal protein</keyword>
<accession>A0A0G0VET2</accession>
<dbReference type="PANTHER" id="PTHR12934">
    <property type="entry name" value="50S RIBOSOMAL PROTEIN L15"/>
    <property type="match status" value="1"/>
</dbReference>
<dbReference type="PANTHER" id="PTHR12934:SF11">
    <property type="entry name" value="LARGE RIBOSOMAL SUBUNIT PROTEIN UL15M"/>
    <property type="match status" value="1"/>
</dbReference>
<dbReference type="Proteomes" id="UP000033930">
    <property type="component" value="Unassembled WGS sequence"/>
</dbReference>
<dbReference type="PATRIC" id="fig|1618983.3.peg.376"/>
<dbReference type="AlphaFoldDB" id="A0A0G0VET2"/>
<dbReference type="GO" id="GO:0019843">
    <property type="term" value="F:rRNA binding"/>
    <property type="evidence" value="ECO:0007669"/>
    <property type="project" value="UniProtKB-UniRule"/>
</dbReference>
<evidence type="ECO:0000313" key="9">
    <source>
        <dbReference type="Proteomes" id="UP000033930"/>
    </source>
</evidence>
<evidence type="ECO:0000259" key="7">
    <source>
        <dbReference type="Pfam" id="PF00828"/>
    </source>
</evidence>
<evidence type="ECO:0000256" key="2">
    <source>
        <dbReference type="ARBA" id="ARBA00022980"/>
    </source>
</evidence>
<dbReference type="HAMAP" id="MF_01341">
    <property type="entry name" value="Ribosomal_uL15"/>
    <property type="match status" value="1"/>
</dbReference>
<gene>
    <name evidence="4" type="primary">rplO</name>
    <name evidence="8" type="ORF">UU50_C0007G0031</name>
</gene>
<keyword evidence="4" id="KW-0694">RNA-binding</keyword>
<dbReference type="GO" id="GO:0022625">
    <property type="term" value="C:cytosolic large ribosomal subunit"/>
    <property type="evidence" value="ECO:0007669"/>
    <property type="project" value="TreeGrafter"/>
</dbReference>
<dbReference type="GO" id="GO:0006412">
    <property type="term" value="P:translation"/>
    <property type="evidence" value="ECO:0007669"/>
    <property type="project" value="UniProtKB-UniRule"/>
</dbReference>
<dbReference type="GO" id="GO:0003735">
    <property type="term" value="F:structural constituent of ribosome"/>
    <property type="evidence" value="ECO:0007669"/>
    <property type="project" value="InterPro"/>
</dbReference>
<dbReference type="EMBL" id="LCAW01000007">
    <property type="protein sequence ID" value="KKR99343.1"/>
    <property type="molecule type" value="Genomic_DNA"/>
</dbReference>
<dbReference type="Pfam" id="PF00828">
    <property type="entry name" value="Ribosomal_L27A"/>
    <property type="match status" value="1"/>
</dbReference>
<feature type="domain" description="Large ribosomal subunit protein uL15/eL18" evidence="7">
    <location>
        <begin position="85"/>
        <end position="144"/>
    </location>
</feature>
<sequence length="146" mass="15702">MTLALHNLTPKGKKNPGKRVGRGYGSGKGGHTAGRGQKGQKSRSGTGGYKRLGMRRVMLSTPKLRGFKSDKPIPEIVKLQQIDLHYIQDEVVSPKTLLQKKLINSTKSGVKILSNGEITKSVIIKKCSVSKVAQEKIVAAGGRVDA</sequence>
<evidence type="ECO:0000256" key="5">
    <source>
        <dbReference type="RuleBase" id="RU003888"/>
    </source>
</evidence>
<comment type="similarity">
    <text evidence="1 4 5">Belongs to the universal ribosomal protein uL15 family.</text>
</comment>
<dbReference type="PROSITE" id="PS00475">
    <property type="entry name" value="RIBOSOMAL_L15"/>
    <property type="match status" value="1"/>
</dbReference>
<proteinExistence type="inferred from homology"/>
<dbReference type="InterPro" id="IPR001196">
    <property type="entry name" value="Ribosomal_uL15_CS"/>
</dbReference>
<feature type="region of interest" description="Disordered" evidence="6">
    <location>
        <begin position="1"/>
        <end position="52"/>
    </location>
</feature>
<feature type="compositionally biased region" description="Basic residues" evidence="6">
    <location>
        <begin position="11"/>
        <end position="21"/>
    </location>
</feature>
<comment type="subunit">
    <text evidence="4">Part of the 50S ribosomal subunit.</text>
</comment>